<dbReference type="Gene3D" id="3.30.1120.30">
    <property type="entry name" value="POLO box domain"/>
    <property type="match status" value="2"/>
</dbReference>
<dbReference type="SUPFAM" id="SSF82615">
    <property type="entry name" value="Polo-box domain"/>
    <property type="match status" value="2"/>
</dbReference>
<evidence type="ECO:0000259" key="11">
    <source>
        <dbReference type="PROSITE" id="PS50078"/>
    </source>
</evidence>
<dbReference type="SMART" id="SM00220">
    <property type="entry name" value="S_TKc"/>
    <property type="match status" value="1"/>
</dbReference>
<dbReference type="InterPro" id="IPR000719">
    <property type="entry name" value="Prot_kinase_dom"/>
</dbReference>
<evidence type="ECO:0000256" key="6">
    <source>
        <dbReference type="ARBA" id="ARBA00022840"/>
    </source>
</evidence>
<evidence type="ECO:0000313" key="12">
    <source>
        <dbReference type="EMBL" id="GMM50608.1"/>
    </source>
</evidence>
<evidence type="ECO:0000256" key="2">
    <source>
        <dbReference type="ARBA" id="ARBA00022679"/>
    </source>
</evidence>
<dbReference type="InterPro" id="IPR033701">
    <property type="entry name" value="POLO_box_1"/>
</dbReference>
<evidence type="ECO:0000256" key="8">
    <source>
        <dbReference type="RuleBase" id="RU361162"/>
    </source>
</evidence>
<feature type="compositionally biased region" description="Low complexity" evidence="9">
    <location>
        <begin position="410"/>
        <end position="421"/>
    </location>
</feature>
<keyword evidence="13" id="KW-1185">Reference proteome</keyword>
<dbReference type="PANTHER" id="PTHR24345:SF0">
    <property type="entry name" value="CELL CYCLE SERINE_THREONINE-PROTEIN KINASE CDC5_MSD2"/>
    <property type="match status" value="1"/>
</dbReference>
<dbReference type="InterPro" id="IPR000959">
    <property type="entry name" value="POLO_box_dom"/>
</dbReference>
<dbReference type="SUPFAM" id="SSF56112">
    <property type="entry name" value="Protein kinase-like (PK-like)"/>
    <property type="match status" value="1"/>
</dbReference>
<dbReference type="FunFam" id="1.10.510.10:FF:000571">
    <property type="entry name" value="Maternal embryonic leucine zipper kinase"/>
    <property type="match status" value="1"/>
</dbReference>
<proteinExistence type="inferred from homology"/>
<keyword evidence="6 7" id="KW-0067">ATP-binding</keyword>
<keyword evidence="2 8" id="KW-0808">Transferase</keyword>
<dbReference type="EC" id="2.7.11.21" evidence="8"/>
<dbReference type="FunFam" id="3.30.200.20:FF:000091">
    <property type="entry name" value="Serine/threonine-protein kinase PLK"/>
    <property type="match status" value="1"/>
</dbReference>
<dbReference type="InterPro" id="IPR017441">
    <property type="entry name" value="Protein_kinase_ATP_BS"/>
</dbReference>
<dbReference type="CDD" id="cd14099">
    <property type="entry name" value="STKc_PLK"/>
    <property type="match status" value="1"/>
</dbReference>
<dbReference type="GO" id="GO:0004674">
    <property type="term" value="F:protein serine/threonine kinase activity"/>
    <property type="evidence" value="ECO:0007669"/>
    <property type="project" value="UniProtKB-KW"/>
</dbReference>
<feature type="domain" description="Protein kinase" evidence="10">
    <location>
        <begin position="81"/>
        <end position="344"/>
    </location>
</feature>
<sequence>MPTVFRTPVRSPHNNERNDVPLGALDGNQQNLQPLAPRASLGNLKPTLNEKPRKEEKKKKPKASSLCQTPPSVILGNGNSYQRGSCIGAGGFARCFQVNNGDGEIYAAKTIAKAALTSKKTTSKLLTEIRIHRTMKHPNIVQYIDCFEDDSNVYMLLEMCSNLSLADMLHNRRQITEVEARFYFVQLLGAVSYIHSRGIVHRDLKLGNIFLDNNMNLKVGDFGLAAQLDIKHPRRYTICGTPNYISPEIIMRPHAHGFASDLWALGIILYAMLVGRPPFQHSDVDKIYDSIKKHDSKFPEPPLPSLAGAHANVSKSARDLIVKLLDPNPNARPSIEYCLRHKWVQKGSFLSSISSQARFKAELLYEPPETSAKNLANMIKQTGLDKLSQGSSLNALESINSDDISTVSTSHILPSSISPPSTKDKYKPVTVPEASAEKKQIPVYDSPVVGQKYREMNNQELESPVAARAGGTGFDALYRGNYTSRTSRGNVGSQFNWSRSGYTREPYSDKQGYSAGTVPLSSTASVAPMATRTSTVDPPKSSGSANSDLNSNFGLQMNYVANPMTVGSSLNPSSGDRMTSEYSRAQDALSGSTNMIRALTESVRKTVNNLRKTLTSTDEDSELGPAAIYTKNNELPVVVTRWADFEENWGVAYCLSDGSVAILFRDKSSMRMDPVYRTYVYFESISKPGLVTHHKITPSTVDAKRGKKVDVLNYVKKYMDNELGHAVNPVHKGYDCANGVIVNTLHKERDYIMFVLTDGTIQFNFKDHFKIILYDNGTKVGLVTDQHQFFAWNMQGAIKTCRQSQFQRVHFIPKLKIMYTAVKDFYIRLR</sequence>
<feature type="region of interest" description="Disordered" evidence="9">
    <location>
        <begin position="524"/>
        <end position="549"/>
    </location>
</feature>
<keyword evidence="4 7" id="KW-0547">Nucleotide-binding</keyword>
<feature type="domain" description="POLO box" evidence="11">
    <location>
        <begin position="638"/>
        <end position="721"/>
    </location>
</feature>
<comment type="caution">
    <text evidence="12">The sequence shown here is derived from an EMBL/GenBank/DDBJ whole genome shotgun (WGS) entry which is preliminary data.</text>
</comment>
<dbReference type="GO" id="GO:0005634">
    <property type="term" value="C:nucleus"/>
    <property type="evidence" value="ECO:0007669"/>
    <property type="project" value="TreeGrafter"/>
</dbReference>
<evidence type="ECO:0000256" key="7">
    <source>
        <dbReference type="PROSITE-ProRule" id="PRU10141"/>
    </source>
</evidence>
<evidence type="ECO:0000256" key="5">
    <source>
        <dbReference type="ARBA" id="ARBA00022777"/>
    </source>
</evidence>
<dbReference type="CDD" id="cd13118">
    <property type="entry name" value="POLO_box_1"/>
    <property type="match status" value="1"/>
</dbReference>
<protein>
    <recommendedName>
        <fullName evidence="8">Serine/threonine-protein kinase</fullName>
        <ecNumber evidence="8">2.7.11.21</ecNumber>
    </recommendedName>
</protein>
<dbReference type="InterPro" id="IPR008271">
    <property type="entry name" value="Ser/Thr_kinase_AS"/>
</dbReference>
<dbReference type="PROSITE" id="PS00107">
    <property type="entry name" value="PROTEIN_KINASE_ATP"/>
    <property type="match status" value="1"/>
</dbReference>
<evidence type="ECO:0000256" key="1">
    <source>
        <dbReference type="ARBA" id="ARBA00022527"/>
    </source>
</evidence>
<feature type="region of interest" description="Disordered" evidence="9">
    <location>
        <begin position="410"/>
        <end position="438"/>
    </location>
</feature>
<dbReference type="Pfam" id="PF00069">
    <property type="entry name" value="Pkinase"/>
    <property type="match status" value="1"/>
</dbReference>
<dbReference type="PROSITE" id="PS50011">
    <property type="entry name" value="PROTEIN_KINASE_DOM"/>
    <property type="match status" value="1"/>
</dbReference>
<keyword evidence="3" id="KW-0677">Repeat</keyword>
<reference evidence="12 13" key="1">
    <citation type="journal article" date="2023" name="Elife">
        <title>Identification of key yeast species and microbe-microbe interactions impacting larval growth of Drosophila in the wild.</title>
        <authorList>
            <person name="Mure A."/>
            <person name="Sugiura Y."/>
            <person name="Maeda R."/>
            <person name="Honda K."/>
            <person name="Sakurai N."/>
            <person name="Takahashi Y."/>
            <person name="Watada M."/>
            <person name="Katoh T."/>
            <person name="Gotoh A."/>
            <person name="Gotoh Y."/>
            <person name="Taniguchi I."/>
            <person name="Nakamura K."/>
            <person name="Hayashi T."/>
            <person name="Katayama T."/>
            <person name="Uemura T."/>
            <person name="Hattori Y."/>
        </authorList>
    </citation>
    <scope>NUCLEOTIDE SEQUENCE [LARGE SCALE GENOMIC DNA]</scope>
    <source>
        <strain evidence="12 13">SB-73</strain>
    </source>
</reference>
<comment type="catalytic activity">
    <reaction evidence="8">
        <text>L-threonyl-[protein] + ATP = O-phospho-L-threonyl-[protein] + ADP + H(+)</text>
        <dbReference type="Rhea" id="RHEA:46608"/>
        <dbReference type="Rhea" id="RHEA-COMP:11060"/>
        <dbReference type="Rhea" id="RHEA-COMP:11605"/>
        <dbReference type="ChEBI" id="CHEBI:15378"/>
        <dbReference type="ChEBI" id="CHEBI:30013"/>
        <dbReference type="ChEBI" id="CHEBI:30616"/>
        <dbReference type="ChEBI" id="CHEBI:61977"/>
        <dbReference type="ChEBI" id="CHEBI:456216"/>
        <dbReference type="EC" id="2.7.11.21"/>
    </reaction>
</comment>
<feature type="region of interest" description="Disordered" evidence="9">
    <location>
        <begin position="1"/>
        <end position="71"/>
    </location>
</feature>
<accession>A0AAV5RIP0</accession>
<dbReference type="AlphaFoldDB" id="A0AAV5RIP0"/>
<evidence type="ECO:0000313" key="13">
    <source>
        <dbReference type="Proteomes" id="UP001362899"/>
    </source>
</evidence>
<name>A0AAV5RIP0_STABA</name>
<dbReference type="Proteomes" id="UP001362899">
    <property type="component" value="Unassembled WGS sequence"/>
</dbReference>
<comment type="similarity">
    <text evidence="8">Belongs to the protein kinase superfamily. Ser/Thr protein kinase family. CDC5/Polo subfamily.</text>
</comment>
<dbReference type="Gene3D" id="1.10.510.10">
    <property type="entry name" value="Transferase(Phosphotransferase) domain 1"/>
    <property type="match status" value="1"/>
</dbReference>
<feature type="binding site" evidence="7">
    <location>
        <position position="113"/>
    </location>
    <ligand>
        <name>ATP</name>
        <dbReference type="ChEBI" id="CHEBI:30616"/>
    </ligand>
</feature>
<keyword evidence="1 8" id="KW-0723">Serine/threonine-protein kinase</keyword>
<evidence type="ECO:0000256" key="9">
    <source>
        <dbReference type="SAM" id="MobiDB-lite"/>
    </source>
</evidence>
<dbReference type="InterPro" id="IPR011009">
    <property type="entry name" value="Kinase-like_dom_sf"/>
</dbReference>
<evidence type="ECO:0000256" key="4">
    <source>
        <dbReference type="ARBA" id="ARBA00022741"/>
    </source>
</evidence>
<evidence type="ECO:0000256" key="3">
    <source>
        <dbReference type="ARBA" id="ARBA00022737"/>
    </source>
</evidence>
<dbReference type="InterPro" id="IPR036947">
    <property type="entry name" value="POLO_box_dom_sf"/>
</dbReference>
<dbReference type="PROSITE" id="PS00108">
    <property type="entry name" value="PROTEIN_KINASE_ST"/>
    <property type="match status" value="1"/>
</dbReference>
<dbReference type="EMBL" id="BTGC01000003">
    <property type="protein sequence ID" value="GMM50608.1"/>
    <property type="molecule type" value="Genomic_DNA"/>
</dbReference>
<dbReference type="Pfam" id="PF00659">
    <property type="entry name" value="POLO_box"/>
    <property type="match status" value="1"/>
</dbReference>
<organism evidence="12 13">
    <name type="scientific">Starmerella bacillaris</name>
    <name type="common">Yeast</name>
    <name type="synonym">Candida zemplinina</name>
    <dbReference type="NCBI Taxonomy" id="1247836"/>
    <lineage>
        <taxon>Eukaryota</taxon>
        <taxon>Fungi</taxon>
        <taxon>Dikarya</taxon>
        <taxon>Ascomycota</taxon>
        <taxon>Saccharomycotina</taxon>
        <taxon>Dipodascomycetes</taxon>
        <taxon>Dipodascales</taxon>
        <taxon>Trichomonascaceae</taxon>
        <taxon>Starmerella</taxon>
    </lineage>
</organism>
<gene>
    <name evidence="12" type="ORF">DASB73_015660</name>
</gene>
<keyword evidence="5 8" id="KW-0418">Kinase</keyword>
<dbReference type="PANTHER" id="PTHR24345">
    <property type="entry name" value="SERINE/THREONINE-PROTEIN KINASE PLK"/>
    <property type="match status" value="1"/>
</dbReference>
<dbReference type="GO" id="GO:0005524">
    <property type="term" value="F:ATP binding"/>
    <property type="evidence" value="ECO:0007669"/>
    <property type="project" value="UniProtKB-UniRule"/>
</dbReference>
<dbReference type="PROSITE" id="PS50078">
    <property type="entry name" value="POLO_BOX"/>
    <property type="match status" value="1"/>
</dbReference>
<dbReference type="Gene3D" id="3.30.200.20">
    <property type="entry name" value="Phosphorylase Kinase, domain 1"/>
    <property type="match status" value="1"/>
</dbReference>
<evidence type="ECO:0000259" key="10">
    <source>
        <dbReference type="PROSITE" id="PS50011"/>
    </source>
</evidence>